<dbReference type="InterPro" id="IPR017926">
    <property type="entry name" value="GATASE"/>
</dbReference>
<dbReference type="Gene3D" id="3.40.50.880">
    <property type="match status" value="1"/>
</dbReference>
<gene>
    <name evidence="2" type="ORF">CCR94_09635</name>
</gene>
<name>A0A2S6N9K5_9HYPH</name>
<dbReference type="PANTHER" id="PTHR42695">
    <property type="entry name" value="GLUTAMINE AMIDOTRANSFERASE YLR126C-RELATED"/>
    <property type="match status" value="1"/>
</dbReference>
<dbReference type="RefSeq" id="WP_104507667.1">
    <property type="nucleotide sequence ID" value="NZ_JACIGC010000027.1"/>
</dbReference>
<dbReference type="AlphaFoldDB" id="A0A2S6N9K5"/>
<evidence type="ECO:0000313" key="2">
    <source>
        <dbReference type="EMBL" id="PPQ31302.1"/>
    </source>
</evidence>
<proteinExistence type="predicted"/>
<dbReference type="Pfam" id="PF00117">
    <property type="entry name" value="GATase"/>
    <property type="match status" value="1"/>
</dbReference>
<comment type="caution">
    <text evidence="2">The sequence shown here is derived from an EMBL/GenBank/DDBJ whole genome shotgun (WGS) entry which is preliminary data.</text>
</comment>
<dbReference type="PROSITE" id="PS51273">
    <property type="entry name" value="GATASE_TYPE_1"/>
    <property type="match status" value="1"/>
</dbReference>
<reference evidence="2 3" key="1">
    <citation type="journal article" date="2018" name="Arch. Microbiol.">
        <title>New insights into the metabolic potential of the phototrophic purple bacterium Rhodopila globiformis DSM 161(T) from its draft genome sequence and evidence for a vanadium-dependent nitrogenase.</title>
        <authorList>
            <person name="Imhoff J.F."/>
            <person name="Rahn T."/>
            <person name="Kunzel S."/>
            <person name="Neulinger S.C."/>
        </authorList>
    </citation>
    <scope>NUCLEOTIDE SEQUENCE [LARGE SCALE GENOMIC DNA]</scope>
    <source>
        <strain evidence="2 3">DSM 16996</strain>
    </source>
</reference>
<dbReference type="OrthoDB" id="9794816at2"/>
<dbReference type="Proteomes" id="UP000239089">
    <property type="component" value="Unassembled WGS sequence"/>
</dbReference>
<dbReference type="PANTHER" id="PTHR42695:SF5">
    <property type="entry name" value="GLUTAMINE AMIDOTRANSFERASE YLR126C-RELATED"/>
    <property type="match status" value="1"/>
</dbReference>
<evidence type="ECO:0000313" key="3">
    <source>
        <dbReference type="Proteomes" id="UP000239089"/>
    </source>
</evidence>
<dbReference type="InterPro" id="IPR044992">
    <property type="entry name" value="ChyE-like"/>
</dbReference>
<dbReference type="GO" id="GO:0005829">
    <property type="term" value="C:cytosol"/>
    <property type="evidence" value="ECO:0007669"/>
    <property type="project" value="TreeGrafter"/>
</dbReference>
<dbReference type="CDD" id="cd01741">
    <property type="entry name" value="GATase1_1"/>
    <property type="match status" value="1"/>
</dbReference>
<dbReference type="SUPFAM" id="SSF52317">
    <property type="entry name" value="Class I glutamine amidotransferase-like"/>
    <property type="match status" value="1"/>
</dbReference>
<dbReference type="EMBL" id="NHSJ01000060">
    <property type="protein sequence ID" value="PPQ31302.1"/>
    <property type="molecule type" value="Genomic_DNA"/>
</dbReference>
<sequence>MRILVFQHLSVEHPGTLADFWREAGHDVTTVELDEGEAIPPLEDFDFLVAMGGPMDVWQEGDLPWLIAEKAAIAHFVVDLGRPYLGICLGHQLLACALGAPVGPMAAAEVGFVEVELTPEGRADPIFSGFPERMEAFQWHGAEVKSLPAGAVALAKNAAAPIQAMRYGRHAWGFQYHVEITSKTVAEWKAIPAYAASLEAALGPAAASLETEAARRLPAFLAAARRLNDNLFAAL</sequence>
<accession>A0A2S6N9K5</accession>
<organism evidence="2 3">
    <name type="scientific">Rhodoblastus sphagnicola</name>
    <dbReference type="NCBI Taxonomy" id="333368"/>
    <lineage>
        <taxon>Bacteria</taxon>
        <taxon>Pseudomonadati</taxon>
        <taxon>Pseudomonadota</taxon>
        <taxon>Alphaproteobacteria</taxon>
        <taxon>Hyphomicrobiales</taxon>
        <taxon>Rhodoblastaceae</taxon>
        <taxon>Rhodoblastus</taxon>
    </lineage>
</organism>
<keyword evidence="3" id="KW-1185">Reference proteome</keyword>
<dbReference type="InterPro" id="IPR029062">
    <property type="entry name" value="Class_I_gatase-like"/>
</dbReference>
<evidence type="ECO:0000259" key="1">
    <source>
        <dbReference type="Pfam" id="PF00117"/>
    </source>
</evidence>
<feature type="domain" description="Glutamine amidotransferase" evidence="1">
    <location>
        <begin position="21"/>
        <end position="184"/>
    </location>
</feature>
<protein>
    <submittedName>
        <fullName evidence="2">GMP synthase</fullName>
    </submittedName>
</protein>